<dbReference type="InterPro" id="IPR036633">
    <property type="entry name" value="Prn/Lys/Arg_de-COase_C_sf"/>
</dbReference>
<evidence type="ECO:0000313" key="2">
    <source>
        <dbReference type="EMBL" id="TGD56834.1"/>
    </source>
</evidence>
<sequence>PRLVAGRVSWVYEPEMTPRDAYNAIVTNNIEMVAIENLPGRIAANSVIPYPPGIPMLLSGENFGDENSPQVGYLRSLQSWDHHFPGFEHETEGTEIIDGVYHVMCVKA</sequence>
<dbReference type="GO" id="GO:0030170">
    <property type="term" value="F:pyridoxal phosphate binding"/>
    <property type="evidence" value="ECO:0007669"/>
    <property type="project" value="TreeGrafter"/>
</dbReference>
<comment type="caution">
    <text evidence="2">The sequence shown here is derived from an EMBL/GenBank/DDBJ whole genome shotgun (WGS) entry which is preliminary data.</text>
</comment>
<dbReference type="SUPFAM" id="SSF55904">
    <property type="entry name" value="Ornithine decarboxylase C-terminal domain"/>
    <property type="match status" value="1"/>
</dbReference>
<dbReference type="InterPro" id="IPR008286">
    <property type="entry name" value="Prn/Lys/Arg_de-COase_C"/>
</dbReference>
<dbReference type="AlphaFoldDB" id="A0A4Z0L6N2"/>
<dbReference type="Pfam" id="PF03711">
    <property type="entry name" value="OKR_DC_1_C"/>
    <property type="match status" value="1"/>
</dbReference>
<organism evidence="2 3">
    <name type="scientific">Salmonella enterica subsp. enterica serovar Poona</name>
    <dbReference type="NCBI Taxonomy" id="436295"/>
    <lineage>
        <taxon>Bacteria</taxon>
        <taxon>Pseudomonadati</taxon>
        <taxon>Pseudomonadota</taxon>
        <taxon>Gammaproteobacteria</taxon>
        <taxon>Enterobacterales</taxon>
        <taxon>Enterobacteriaceae</taxon>
        <taxon>Salmonella</taxon>
    </lineage>
</organism>
<evidence type="ECO:0000259" key="1">
    <source>
        <dbReference type="Pfam" id="PF03711"/>
    </source>
</evidence>
<dbReference type="GO" id="GO:0005829">
    <property type="term" value="C:cytosol"/>
    <property type="evidence" value="ECO:0007669"/>
    <property type="project" value="TreeGrafter"/>
</dbReference>
<dbReference type="Gene3D" id="3.90.100.10">
    <property type="entry name" value="Orn/Lys/Arg decarboxylase, C-terminal domain"/>
    <property type="match status" value="1"/>
</dbReference>
<protein>
    <recommendedName>
        <fullName evidence="1">Orn/Lys/Arg decarboxylase C-terminal domain-containing protein</fullName>
    </recommendedName>
</protein>
<gene>
    <name evidence="2" type="ORF">C9F07_21155</name>
</gene>
<dbReference type="GO" id="GO:0006527">
    <property type="term" value="P:L-arginine catabolic process"/>
    <property type="evidence" value="ECO:0007669"/>
    <property type="project" value="TreeGrafter"/>
</dbReference>
<name>A0A4Z0L6N2_SALET</name>
<dbReference type="InterPro" id="IPR011193">
    <property type="entry name" value="Orn/lys/arg_de-COase"/>
</dbReference>
<keyword evidence="3" id="KW-1185">Reference proteome</keyword>
<dbReference type="PANTHER" id="PTHR45229:SF3">
    <property type="entry name" value="BIODEGRADATIVE ARGININE DECARBOXYLASE"/>
    <property type="match status" value="1"/>
</dbReference>
<dbReference type="GO" id="GO:0008792">
    <property type="term" value="F:arginine decarboxylase activity"/>
    <property type="evidence" value="ECO:0007669"/>
    <property type="project" value="TreeGrafter"/>
</dbReference>
<evidence type="ECO:0000313" key="3">
    <source>
        <dbReference type="Proteomes" id="UP000298196"/>
    </source>
</evidence>
<accession>A0A4Z0L6N2</accession>
<dbReference type="EMBL" id="PYKI01002177">
    <property type="protein sequence ID" value="TGD56834.1"/>
    <property type="molecule type" value="Genomic_DNA"/>
</dbReference>
<dbReference type="Proteomes" id="UP000298196">
    <property type="component" value="Unassembled WGS sequence"/>
</dbReference>
<feature type="domain" description="Orn/Lys/Arg decarboxylase C-terminal" evidence="1">
    <location>
        <begin position="11"/>
        <end position="96"/>
    </location>
</feature>
<proteinExistence type="predicted"/>
<dbReference type="PANTHER" id="PTHR45229">
    <property type="entry name" value="CONSTITUTIVE ORNITHINE DECARBOXYLASE"/>
    <property type="match status" value="1"/>
</dbReference>
<reference evidence="2 3" key="1">
    <citation type="submission" date="2018-03" db="EMBL/GenBank/DDBJ databases">
        <title>Non-Typhoidal Salmonella genome sequencing and assembly.</title>
        <authorList>
            <person name="Matchawe C."/>
        </authorList>
    </citation>
    <scope>NUCLEOTIDE SEQUENCE [LARGE SCALE GENOMIC DNA]</scope>
    <source>
        <strain evidence="2 3">22sa</strain>
    </source>
</reference>
<feature type="non-terminal residue" evidence="2">
    <location>
        <position position="1"/>
    </location>
</feature>